<evidence type="ECO:0000256" key="1">
    <source>
        <dbReference type="PROSITE-ProRule" id="PRU00339"/>
    </source>
</evidence>
<dbReference type="KEGG" id="nwr:E3U44_08105"/>
<gene>
    <name evidence="2" type="primary">prsT</name>
    <name evidence="2" type="ORF">E3U44_08105</name>
</gene>
<dbReference type="SUPFAM" id="SSF48452">
    <property type="entry name" value="TPR-like"/>
    <property type="match status" value="3"/>
</dbReference>
<feature type="repeat" description="TPR" evidence="1">
    <location>
        <begin position="478"/>
        <end position="511"/>
    </location>
</feature>
<dbReference type="NCBIfam" id="TIGR02917">
    <property type="entry name" value="PEP_TPR_lipo"/>
    <property type="match status" value="1"/>
</dbReference>
<organism evidence="2 3">
    <name type="scientific">Nitrosococcus wardiae</name>
    <dbReference type="NCBI Taxonomy" id="1814290"/>
    <lineage>
        <taxon>Bacteria</taxon>
        <taxon>Pseudomonadati</taxon>
        <taxon>Pseudomonadota</taxon>
        <taxon>Gammaproteobacteria</taxon>
        <taxon>Chromatiales</taxon>
        <taxon>Chromatiaceae</taxon>
        <taxon>Nitrosococcus</taxon>
    </lineage>
</organism>
<sequence>MSCSPLHPIILAYSLLWAVALVTGCNTGPRLTPEEHIIRAKEYQGEGKIRATIIELKNALQKTPDNIEARELLGRVYLKVGDGAAAEKELRQALKLGLSPETVAAPLSQARLLQGKFQQVLDDPVDPQGLPEKEQAKLLALRGHASLELGELEKAEKFYDSALSISPDTPEAGFGKARIAAAQNRLEETRKWLDQVLQATPNFAPAWSLLGDLDRFQGNTKEAEQAYGEAITHRLNNAPDLLNRALVRIYLEDYDGAENDLKTLNRRAPNHPGGAYAQGLLHFQQQKYSEALAAFQKSLNQKRDYMPAVFYAGLSHYMQGQLEQAERHLSRFLARFPQSDQTAKVLAAVRLRRGDFAGAGSVLEPLLTRHPSDVATLDLMGNAVLGQGKLKESTSYFQKVLAESPESAASYMKLGLSFMLSGEHEQGIEKLEKAIALDSNSQLPQADLLVVLGHLRAREFDPALKAAQRLKEKKPDSSLPLNLVALAYLGKKEESKAREAFQQALEIAPGNPSATHNLAVLALQKGEIEKARSLYQQTLEHHPGHLRTLLKLGALDSRQGRIKEAKIWIEQAMEENPRALEPRLILARHYLAQGEPERSLALLQGVQSRYSQYPALLSVMGTAQLETNQAASAVGTFQKLVEVQPQSAQAHYLLAKAYSAQNHRNKLREAIDQALKLDPNHALSKIAMIRLLMQENKPKEANKLFQELKQAYPEHPEVLAQEGWLAMRQNRPQGAVAVFKEALKHSPTSQVIVNLALAQFQAGNQNGSLATLEDWLKKHPEDRLAQFNLANLYMALKREQEAAFAFAKVVEQSPNNVVALNNLAWLLRQDDPSKALEYAEKAMELAPNTPPIMDTLGMLLLEKGKIKQGLRLLRKASEKAPENPDIRYHFALALARNEENAQARQVLNDLLDAKQPFAEEKEAHTLLQALDN</sequence>
<feature type="repeat" description="TPR" evidence="1">
    <location>
        <begin position="512"/>
        <end position="545"/>
    </location>
</feature>
<dbReference type="InterPro" id="IPR014266">
    <property type="entry name" value="PEP-CTERM_TPR_PrsT"/>
</dbReference>
<protein>
    <submittedName>
        <fullName evidence="2">PEP-CTERM system TPR-repeat protein PrsT</fullName>
    </submittedName>
</protein>
<dbReference type="AlphaFoldDB" id="A0A4P7BWL7"/>
<feature type="repeat" description="TPR" evidence="1">
    <location>
        <begin position="614"/>
        <end position="647"/>
    </location>
</feature>
<dbReference type="PANTHER" id="PTHR12558">
    <property type="entry name" value="CELL DIVISION CYCLE 16,23,27"/>
    <property type="match status" value="1"/>
</dbReference>
<dbReference type="EMBL" id="CP038033">
    <property type="protein sequence ID" value="QBQ54473.1"/>
    <property type="molecule type" value="Genomic_DNA"/>
</dbReference>
<dbReference type="Gene3D" id="1.25.40.10">
    <property type="entry name" value="Tetratricopeptide repeat domain"/>
    <property type="match status" value="6"/>
</dbReference>
<dbReference type="OrthoDB" id="5959200at2"/>
<dbReference type="Pfam" id="PF13432">
    <property type="entry name" value="TPR_16"/>
    <property type="match status" value="4"/>
</dbReference>
<feature type="repeat" description="TPR" evidence="1">
    <location>
        <begin position="783"/>
        <end position="816"/>
    </location>
</feature>
<feature type="repeat" description="TPR" evidence="1">
    <location>
        <begin position="136"/>
        <end position="169"/>
    </location>
</feature>
<keyword evidence="1" id="KW-0802">TPR repeat</keyword>
<name>A0A4P7BWL7_9GAMM</name>
<feature type="repeat" description="TPR" evidence="1">
    <location>
        <begin position="408"/>
        <end position="441"/>
    </location>
</feature>
<evidence type="ECO:0000313" key="3">
    <source>
        <dbReference type="Proteomes" id="UP000294325"/>
    </source>
</evidence>
<proteinExistence type="predicted"/>
<evidence type="ECO:0000313" key="2">
    <source>
        <dbReference type="EMBL" id="QBQ54473.1"/>
    </source>
</evidence>
<dbReference type="InterPro" id="IPR011990">
    <property type="entry name" value="TPR-like_helical_dom_sf"/>
</dbReference>
<dbReference type="Proteomes" id="UP000294325">
    <property type="component" value="Chromosome"/>
</dbReference>
<dbReference type="Pfam" id="PF13174">
    <property type="entry name" value="TPR_6"/>
    <property type="match status" value="1"/>
</dbReference>
<dbReference type="SMART" id="SM00028">
    <property type="entry name" value="TPR"/>
    <property type="match status" value="19"/>
</dbReference>
<dbReference type="Pfam" id="PF14559">
    <property type="entry name" value="TPR_19"/>
    <property type="match status" value="5"/>
</dbReference>
<reference evidence="2 3" key="1">
    <citation type="submission" date="2019-03" db="EMBL/GenBank/DDBJ databases">
        <title>The genome sequence of Nitrosococcus wardiae strain D1FHST reveals the archetypal metabolic capacity of ammonia-oxidizing Gammaproteobacteria.</title>
        <authorList>
            <person name="Wang L."/>
            <person name="Lim C.K."/>
            <person name="Hanson T.E."/>
            <person name="Dang H."/>
            <person name="Klotz M.G."/>
        </authorList>
    </citation>
    <scope>NUCLEOTIDE SEQUENCE [LARGE SCALE GENOMIC DNA]</scope>
    <source>
        <strain evidence="2 3">D1FHS</strain>
    </source>
</reference>
<keyword evidence="3" id="KW-1185">Reference proteome</keyword>
<feature type="repeat" description="TPR" evidence="1">
    <location>
        <begin position="374"/>
        <end position="407"/>
    </location>
</feature>
<dbReference type="RefSeq" id="WP_134357670.1">
    <property type="nucleotide sequence ID" value="NZ_CP038033.1"/>
</dbReference>
<dbReference type="InterPro" id="IPR019734">
    <property type="entry name" value="TPR_rpt"/>
</dbReference>
<feature type="repeat" description="TPR" evidence="1">
    <location>
        <begin position="648"/>
        <end position="681"/>
    </location>
</feature>
<dbReference type="PROSITE" id="PS50005">
    <property type="entry name" value="TPR"/>
    <property type="match status" value="8"/>
</dbReference>
<dbReference type="PANTHER" id="PTHR12558:SF13">
    <property type="entry name" value="CELL DIVISION CYCLE PROTEIN 27 HOMOLOG"/>
    <property type="match status" value="1"/>
</dbReference>
<accession>A0A4P7BWL7</accession>